<evidence type="ECO:0000313" key="3">
    <source>
        <dbReference type="Proteomes" id="UP001341840"/>
    </source>
</evidence>
<keyword evidence="3" id="KW-1185">Reference proteome</keyword>
<sequence>MSGLAEQHFILGAQRTMHILSVGPPKLKLILQDLLLAPRIHQVPRTLHGSKLGLLGRRVLYSNNNKEERLEQDIDNSRIKDEEDQENGQEDVGGGWFEVTTAEASCSGGALRASLALSQLRLNLNLFTVRIRVSVIRVHRGVTHHRPFMAFKIFFLMPSVGAFTSGFKSSILPLGGMFKSTINLLIFVPATPLDCVSRPTSKSLDPSMSTNTTNNSNRMIVGK</sequence>
<proteinExistence type="predicted"/>
<gene>
    <name evidence="2" type="ORF">PIB30_078348</name>
</gene>
<accession>A0ABU6ZPN3</accession>
<organism evidence="2 3">
    <name type="scientific">Stylosanthes scabra</name>
    <dbReference type="NCBI Taxonomy" id="79078"/>
    <lineage>
        <taxon>Eukaryota</taxon>
        <taxon>Viridiplantae</taxon>
        <taxon>Streptophyta</taxon>
        <taxon>Embryophyta</taxon>
        <taxon>Tracheophyta</taxon>
        <taxon>Spermatophyta</taxon>
        <taxon>Magnoliopsida</taxon>
        <taxon>eudicotyledons</taxon>
        <taxon>Gunneridae</taxon>
        <taxon>Pentapetalae</taxon>
        <taxon>rosids</taxon>
        <taxon>fabids</taxon>
        <taxon>Fabales</taxon>
        <taxon>Fabaceae</taxon>
        <taxon>Papilionoideae</taxon>
        <taxon>50 kb inversion clade</taxon>
        <taxon>dalbergioids sensu lato</taxon>
        <taxon>Dalbergieae</taxon>
        <taxon>Pterocarpus clade</taxon>
        <taxon>Stylosanthes</taxon>
    </lineage>
</organism>
<feature type="region of interest" description="Disordered" evidence="1">
    <location>
        <begin position="200"/>
        <end position="223"/>
    </location>
</feature>
<name>A0ABU6ZPN3_9FABA</name>
<dbReference type="EMBL" id="JASCZI010272940">
    <property type="protein sequence ID" value="MED6223870.1"/>
    <property type="molecule type" value="Genomic_DNA"/>
</dbReference>
<evidence type="ECO:0000256" key="1">
    <source>
        <dbReference type="SAM" id="MobiDB-lite"/>
    </source>
</evidence>
<comment type="caution">
    <text evidence="2">The sequence shown here is derived from an EMBL/GenBank/DDBJ whole genome shotgun (WGS) entry which is preliminary data.</text>
</comment>
<reference evidence="2 3" key="1">
    <citation type="journal article" date="2023" name="Plants (Basel)">
        <title>Bridging the Gap: Combining Genomics and Transcriptomics Approaches to Understand Stylosanthes scabra, an Orphan Legume from the Brazilian Caatinga.</title>
        <authorList>
            <person name="Ferreira-Neto J.R.C."/>
            <person name="da Silva M.D."/>
            <person name="Binneck E."/>
            <person name="de Melo N.F."/>
            <person name="da Silva R.H."/>
            <person name="de Melo A.L.T.M."/>
            <person name="Pandolfi V."/>
            <person name="Bustamante F.O."/>
            <person name="Brasileiro-Vidal A.C."/>
            <person name="Benko-Iseppon A.M."/>
        </authorList>
    </citation>
    <scope>NUCLEOTIDE SEQUENCE [LARGE SCALE GENOMIC DNA]</scope>
    <source>
        <tissue evidence="2">Leaves</tissue>
    </source>
</reference>
<feature type="compositionally biased region" description="Low complexity" evidence="1">
    <location>
        <begin position="207"/>
        <end position="217"/>
    </location>
</feature>
<dbReference type="Proteomes" id="UP001341840">
    <property type="component" value="Unassembled WGS sequence"/>
</dbReference>
<evidence type="ECO:0000313" key="2">
    <source>
        <dbReference type="EMBL" id="MED6223870.1"/>
    </source>
</evidence>
<protein>
    <submittedName>
        <fullName evidence="2">Uncharacterized protein</fullName>
    </submittedName>
</protein>